<dbReference type="Proteomes" id="UP001523392">
    <property type="component" value="Unassembled WGS sequence"/>
</dbReference>
<organism evidence="1 2">
    <name type="scientific">Siccirubricoccus soli</name>
    <dbReference type="NCBI Taxonomy" id="2899147"/>
    <lineage>
        <taxon>Bacteria</taxon>
        <taxon>Pseudomonadati</taxon>
        <taxon>Pseudomonadota</taxon>
        <taxon>Alphaproteobacteria</taxon>
        <taxon>Acetobacterales</taxon>
        <taxon>Roseomonadaceae</taxon>
        <taxon>Siccirubricoccus</taxon>
    </lineage>
</organism>
<dbReference type="InterPro" id="IPR045445">
    <property type="entry name" value="DUF6502"/>
</dbReference>
<comment type="caution">
    <text evidence="1">The sequence shown here is derived from an EMBL/GenBank/DDBJ whole genome shotgun (WGS) entry which is preliminary data.</text>
</comment>
<protein>
    <submittedName>
        <fullName evidence="1">DUF6502 family protein</fullName>
    </submittedName>
</protein>
<gene>
    <name evidence="1" type="ORF">JYK14_23935</name>
</gene>
<evidence type="ECO:0000313" key="1">
    <source>
        <dbReference type="EMBL" id="MCO6419188.1"/>
    </source>
</evidence>
<dbReference type="Pfam" id="PF20112">
    <property type="entry name" value="DUF6502"/>
    <property type="match status" value="1"/>
</dbReference>
<sequence length="289" mass="30053">MPPASPPPPAPPAAAPALSRALRRALRPLVGFLIGRGVTFPILAEELRRLYVEVAQAEGRTAGRHPTDSRVSLLTGVHRKELRRLREAAAATAPPPPEPATLAGQVIGRWLGLPAFTDAEGKPLPLPRLPPEEGGPSFESLVAGITTDLRARTVADAFLAQGIVTALPDGRLALRAEAVLPAPGSEAQLHYLGRNIGAHIAAACANAAAQGAPPALERSLHFDALRPEVAAKLEAAGREAAQRLLAELNRLALALLAEHGEAPPGSPAWRLTIGVYALAEDGPEAPPAP</sequence>
<dbReference type="RefSeq" id="WP_252955810.1">
    <property type="nucleotide sequence ID" value="NZ_JAFIRR010000175.1"/>
</dbReference>
<dbReference type="EMBL" id="JAFIRR010000175">
    <property type="protein sequence ID" value="MCO6419188.1"/>
    <property type="molecule type" value="Genomic_DNA"/>
</dbReference>
<keyword evidence="2" id="KW-1185">Reference proteome</keyword>
<accession>A0ABT1DB72</accession>
<evidence type="ECO:0000313" key="2">
    <source>
        <dbReference type="Proteomes" id="UP001523392"/>
    </source>
</evidence>
<name>A0ABT1DB72_9PROT</name>
<proteinExistence type="predicted"/>
<reference evidence="1 2" key="1">
    <citation type="submission" date="2021-12" db="EMBL/GenBank/DDBJ databases">
        <title>Siccirubricoccus leaddurans sp. nov., a high concentration Zn2+ tolerance bacterium.</title>
        <authorList>
            <person name="Cao Y."/>
        </authorList>
    </citation>
    <scope>NUCLEOTIDE SEQUENCE [LARGE SCALE GENOMIC DNA]</scope>
    <source>
        <strain evidence="1 2">KC 17139</strain>
    </source>
</reference>